<dbReference type="AlphaFoldDB" id="A0A3T1CJG4"/>
<keyword evidence="2" id="KW-1185">Reference proteome</keyword>
<dbReference type="Proteomes" id="UP000290057">
    <property type="component" value="Chromosome"/>
</dbReference>
<evidence type="ECO:0000313" key="1">
    <source>
        <dbReference type="EMBL" id="BBI21121.1"/>
    </source>
</evidence>
<dbReference type="EMBL" id="AP019389">
    <property type="protein sequence ID" value="BBI21121.1"/>
    <property type="molecule type" value="Genomic_DNA"/>
</dbReference>
<evidence type="ECO:0000313" key="2">
    <source>
        <dbReference type="Proteomes" id="UP000290057"/>
    </source>
</evidence>
<reference evidence="1 2" key="1">
    <citation type="submission" date="2019-01" db="EMBL/GenBank/DDBJ databases">
        <title>Complete genome sequence of Erythrobacter flavus KJ5.</title>
        <authorList>
            <person name="Kanesaki Y."/>
            <person name="Brotosudarmo T."/>
            <person name="Moriuchi R."/>
            <person name="Awai K."/>
        </authorList>
    </citation>
    <scope>NUCLEOTIDE SEQUENCE [LARGE SCALE GENOMIC DNA]</scope>
    <source>
        <strain evidence="1 2">KJ5</strain>
    </source>
</reference>
<gene>
    <name evidence="1" type="ORF">EKJ_19680</name>
</gene>
<dbReference type="RefSeq" id="WP_130586737.1">
    <property type="nucleotide sequence ID" value="NZ_AP019389.1"/>
</dbReference>
<protein>
    <submittedName>
        <fullName evidence="1">Uncharacterized protein</fullName>
    </submittedName>
</protein>
<organism evidence="1 2">
    <name type="scientific">Qipengyuania flava</name>
    <dbReference type="NCBI Taxonomy" id="192812"/>
    <lineage>
        <taxon>Bacteria</taxon>
        <taxon>Pseudomonadati</taxon>
        <taxon>Pseudomonadota</taxon>
        <taxon>Alphaproteobacteria</taxon>
        <taxon>Sphingomonadales</taxon>
        <taxon>Erythrobacteraceae</taxon>
        <taxon>Qipengyuania</taxon>
    </lineage>
</organism>
<sequence length="104" mass="10585">MFDNAIFLAASYAAMSAGLSATVAKVSPTIGPRLRHLFAGTAPIAAVLGMRLTEADSVTLQGMDLFAAGGLVVLGVVTSTLVGKAVPSARIPPQGVDDRRALPH</sequence>
<accession>A0A3T1CJG4</accession>
<name>A0A3T1CJG4_9SPHN</name>
<proteinExistence type="predicted"/>